<proteinExistence type="predicted"/>
<organism evidence="1 2">
    <name type="scientific">Lentinula aff. lateritia</name>
    <dbReference type="NCBI Taxonomy" id="2804960"/>
    <lineage>
        <taxon>Eukaryota</taxon>
        <taxon>Fungi</taxon>
        <taxon>Dikarya</taxon>
        <taxon>Basidiomycota</taxon>
        <taxon>Agaricomycotina</taxon>
        <taxon>Agaricomycetes</taxon>
        <taxon>Agaricomycetidae</taxon>
        <taxon>Agaricales</taxon>
        <taxon>Marasmiineae</taxon>
        <taxon>Omphalotaceae</taxon>
        <taxon>Lentinula</taxon>
    </lineage>
</organism>
<comment type="caution">
    <text evidence="1">The sequence shown here is derived from an EMBL/GenBank/DDBJ whole genome shotgun (WGS) entry which is preliminary data.</text>
</comment>
<evidence type="ECO:0000313" key="1">
    <source>
        <dbReference type="EMBL" id="KAJ3807756.1"/>
    </source>
</evidence>
<name>A0ACC1TTT3_9AGAR</name>
<dbReference type="EMBL" id="MU795278">
    <property type="protein sequence ID" value="KAJ3807756.1"/>
    <property type="molecule type" value="Genomic_DNA"/>
</dbReference>
<protein>
    <submittedName>
        <fullName evidence="1">Uncharacterized protein</fullName>
    </submittedName>
</protein>
<reference evidence="1" key="1">
    <citation type="submission" date="2022-09" db="EMBL/GenBank/DDBJ databases">
        <title>A Global Phylogenomic Analysis of the Shiitake Genus Lentinula.</title>
        <authorList>
            <consortium name="DOE Joint Genome Institute"/>
            <person name="Sierra-Patev S."/>
            <person name="Min B."/>
            <person name="Naranjo-Ortiz M."/>
            <person name="Looney B."/>
            <person name="Konkel Z."/>
            <person name="Slot J.C."/>
            <person name="Sakamoto Y."/>
            <person name="Steenwyk J.L."/>
            <person name="Rokas A."/>
            <person name="Carro J."/>
            <person name="Camarero S."/>
            <person name="Ferreira P."/>
            <person name="Molpeceres G."/>
            <person name="Ruiz-Duenas F.J."/>
            <person name="Serrano A."/>
            <person name="Henrissat B."/>
            <person name="Drula E."/>
            <person name="Hughes K.W."/>
            <person name="Mata J.L."/>
            <person name="Ishikawa N.K."/>
            <person name="Vargas-Isla R."/>
            <person name="Ushijima S."/>
            <person name="Smith C.A."/>
            <person name="Ahrendt S."/>
            <person name="Andreopoulos W."/>
            <person name="He G."/>
            <person name="Labutti K."/>
            <person name="Lipzen A."/>
            <person name="Ng V."/>
            <person name="Riley R."/>
            <person name="Sandor L."/>
            <person name="Barry K."/>
            <person name="Martinez A.T."/>
            <person name="Xiao Y."/>
            <person name="Gibbons J.G."/>
            <person name="Terashima K."/>
            <person name="Grigoriev I.V."/>
            <person name="Hibbett D.S."/>
        </authorList>
    </citation>
    <scope>NUCLEOTIDE SEQUENCE</scope>
    <source>
        <strain evidence="1">TMI1499</strain>
    </source>
</reference>
<gene>
    <name evidence="1" type="ORF">F5876DRAFT_47457</name>
</gene>
<dbReference type="Proteomes" id="UP001163835">
    <property type="component" value="Unassembled WGS sequence"/>
</dbReference>
<evidence type="ECO:0000313" key="2">
    <source>
        <dbReference type="Proteomes" id="UP001163835"/>
    </source>
</evidence>
<keyword evidence="2" id="KW-1185">Reference proteome</keyword>
<sequence length="593" mass="65632">MVALFLNKYPQRCDGTRPICGPCQRTPKDDPCEYADGPGRSRTRALEETVSRLEARLRQFEHPEETPPMALHNPYEHGQNFESGTTIQIKVDAPSSSYSTHSSPSSPSSVMSPLANIPSGSSGSSDRKNSASPAIEPGIALPATRHLLEWFFTHASSFGFFLNVSRFTNSALLPLHFGHQSRPCRGLLSTVYLWGIHLSPQTQHKDLEHTLLMRALRDTALDLSTSDPHPHRFMHTIQAETLLGYYFFRNGNILEAKRHTSSAASLALGCRLNTLRSSQQQQWSSNPILASAPVVLGGSISLPPPQDPIEEGERINAFWAVFTLYRDVAVAVDPPRSVCGVFDAPGCQIDTPWPLDMDMYKKNILPPRSSSTVYEFLNHIQQRQDEHQLASTTNMITKASLLLHQASFVAGQYYPNMPTRDAQTLLAAFQSVQYLINSLRSQLSPLEELDRQSRNLSTFREIHFAHSLIHGSIIRLNETFSHSDADCRQSCIKSAQAMVHGGGLNVAEFGCVNPIMGTLWALACQTLIQEVVRIRSIPSGQTPESWSSSSQREDSLLASLRQGISALTFFSANSALMEYQLTSIQGLFSVIGL</sequence>
<accession>A0ACC1TTT3</accession>